<sequence>MWSTRSHRRLLSKLAVEPALPFQVSRTVLGTLPVYLEHRSGRGNSLKALSTVIRMVRGDSAMFEAVLKKEFGPIIITRGGKTPSGAEVHIVGNWREECVDLLSRMGF</sequence>
<name>A0A0H5QFD2_9EUKA</name>
<dbReference type="GO" id="GO:0006412">
    <property type="term" value="P:translation"/>
    <property type="evidence" value="ECO:0007669"/>
    <property type="project" value="InterPro"/>
</dbReference>
<evidence type="ECO:0008006" key="2">
    <source>
        <dbReference type="Google" id="ProtNLM"/>
    </source>
</evidence>
<dbReference type="Gene3D" id="3.30.780.10">
    <property type="entry name" value="SUI1-like domain"/>
    <property type="match status" value="1"/>
</dbReference>
<dbReference type="InterPro" id="IPR007740">
    <property type="entry name" value="Ribosomal_mL49"/>
</dbReference>
<dbReference type="Pfam" id="PF05046">
    <property type="entry name" value="Img2"/>
    <property type="match status" value="1"/>
</dbReference>
<dbReference type="GO" id="GO:0003735">
    <property type="term" value="F:structural constituent of ribosome"/>
    <property type="evidence" value="ECO:0007669"/>
    <property type="project" value="InterPro"/>
</dbReference>
<dbReference type="AlphaFoldDB" id="A0A0H5QFD2"/>
<dbReference type="EMBL" id="HACM01000311">
    <property type="protein sequence ID" value="CRZ00753.1"/>
    <property type="molecule type" value="Transcribed_RNA"/>
</dbReference>
<accession>A0A0H5QFD2</accession>
<organism evidence="1">
    <name type="scientific">Spongospora subterranea</name>
    <dbReference type="NCBI Taxonomy" id="70186"/>
    <lineage>
        <taxon>Eukaryota</taxon>
        <taxon>Sar</taxon>
        <taxon>Rhizaria</taxon>
        <taxon>Endomyxa</taxon>
        <taxon>Phytomyxea</taxon>
        <taxon>Plasmodiophorida</taxon>
        <taxon>Plasmodiophoridae</taxon>
        <taxon>Spongospora</taxon>
    </lineage>
</organism>
<reference evidence="1" key="1">
    <citation type="submission" date="2015-04" db="EMBL/GenBank/DDBJ databases">
        <title>The genome sequence of the plant pathogenic Rhizarian Plasmodiophora brassicae reveals insights in its biotrophic life cycle and the origin of chitin synthesis.</title>
        <authorList>
            <person name="Schwelm A."/>
            <person name="Fogelqvist J."/>
            <person name="Knaust A."/>
            <person name="Julke S."/>
            <person name="Lilja T."/>
            <person name="Dhandapani V."/>
            <person name="Bonilla-Rosso G."/>
            <person name="Karlsson M."/>
            <person name="Shevchenko A."/>
            <person name="Choi S.R."/>
            <person name="Kim H.G."/>
            <person name="Park J.Y."/>
            <person name="Lim Y.P."/>
            <person name="Ludwig-Muller J."/>
            <person name="Dixelius C."/>
        </authorList>
    </citation>
    <scope>NUCLEOTIDE SEQUENCE</scope>
    <source>
        <tissue evidence="1">Potato root galls</tissue>
    </source>
</reference>
<evidence type="ECO:0000313" key="1">
    <source>
        <dbReference type="EMBL" id="CRZ00753.1"/>
    </source>
</evidence>
<protein>
    <recommendedName>
        <fullName evidence="2">SUI1 domain-containing protein</fullName>
    </recommendedName>
</protein>
<dbReference type="GO" id="GO:0005840">
    <property type="term" value="C:ribosome"/>
    <property type="evidence" value="ECO:0007669"/>
    <property type="project" value="InterPro"/>
</dbReference>
<proteinExistence type="predicted"/>